<dbReference type="SUPFAM" id="SSF46689">
    <property type="entry name" value="Homeodomain-like"/>
    <property type="match status" value="1"/>
</dbReference>
<sequence>MKNTSARQDQGIPGVYGLLLLDIVSRWGYSAETFFAPFSFNSEQLAEPDFRIPTPIANELVKQALKLTGESTLGYQIGTQMRISIHGFIGYAIMTANDITDALVLANRFIQLRMPFLQLYFSTFGEKATLQLQCDIDIEPLRTEILMGLTFGIMTMARALTGIDDLRGDIDFDFPKPEGFDKYIDKLQNRYQMRFEQPHLIASFDKSYLGLKMVNADPIASQIAINQCEAELSAIGERRRLSMRVRDILTHSEQHYLSIENVADRLHMSDRTLKRQLAAEGTSFSTLVDEVRYRHATSLLSRTDYTLEQIADELGYSDVANFSRAFKRWSGRSPSNWRKDPYL</sequence>
<evidence type="ECO:0000256" key="1">
    <source>
        <dbReference type="ARBA" id="ARBA00023015"/>
    </source>
</evidence>
<reference evidence="5" key="1">
    <citation type="journal article" date="2014" name="Int. J. Syst. Evol. Microbiol.">
        <title>Complete genome of a new Firmicutes species belonging to the dominant human colonic microbiota ('Ruminococcus bicirculans') reveals two chromosomes and a selective capacity to utilize plant glucans.</title>
        <authorList>
            <consortium name="NISC Comparative Sequencing Program"/>
            <person name="Wegmann U."/>
            <person name="Louis P."/>
            <person name="Goesmann A."/>
            <person name="Henrissat B."/>
            <person name="Duncan S.H."/>
            <person name="Flint H.J."/>
        </authorList>
    </citation>
    <scope>NUCLEOTIDE SEQUENCE</scope>
    <source>
        <strain evidence="5">KCTC 62575</strain>
    </source>
</reference>
<dbReference type="PROSITE" id="PS01124">
    <property type="entry name" value="HTH_ARAC_FAMILY_2"/>
    <property type="match status" value="1"/>
</dbReference>
<dbReference type="InterPro" id="IPR009057">
    <property type="entry name" value="Homeodomain-like_sf"/>
</dbReference>
<dbReference type="PANTHER" id="PTHR47894:SF1">
    <property type="entry name" value="HTH-TYPE TRANSCRIPTIONAL REGULATOR VQSM"/>
    <property type="match status" value="1"/>
</dbReference>
<dbReference type="Proteomes" id="UP000240957">
    <property type="component" value="Unassembled WGS sequence"/>
</dbReference>
<dbReference type="InterPro" id="IPR032687">
    <property type="entry name" value="AraC-type_N"/>
</dbReference>
<accession>A0A371YRL8</accession>
<dbReference type="AlphaFoldDB" id="A0A371YRL8"/>
<keyword evidence="1" id="KW-0805">Transcription regulation</keyword>
<dbReference type="Pfam" id="PF12833">
    <property type="entry name" value="HTH_18"/>
    <property type="match status" value="1"/>
</dbReference>
<keyword evidence="3" id="KW-0804">Transcription</keyword>
<keyword evidence="2" id="KW-0238">DNA-binding</keyword>
<dbReference type="PRINTS" id="PR00032">
    <property type="entry name" value="HTHARAC"/>
</dbReference>
<dbReference type="OrthoDB" id="5582699at2"/>
<dbReference type="InterPro" id="IPR020449">
    <property type="entry name" value="Tscrpt_reg_AraC-type_HTH"/>
</dbReference>
<dbReference type="RefSeq" id="WP_107007708.1">
    <property type="nucleotide sequence ID" value="NZ_JAVIDQ010000007.1"/>
</dbReference>
<reference evidence="6 7" key="2">
    <citation type="submission" date="2018-08" db="EMBL/GenBank/DDBJ databases">
        <title>The draft genome of Acinetobacter sichuanensis strain WCHAc060041.</title>
        <authorList>
            <person name="Qin J."/>
            <person name="Feng Y."/>
            <person name="Zong Z."/>
        </authorList>
    </citation>
    <scope>NUCLEOTIDE SEQUENCE [LARGE SCALE GENOMIC DNA]</scope>
    <source>
        <strain evidence="6 7">WCHAc060041</strain>
    </source>
</reference>
<proteinExistence type="predicted"/>
<reference evidence="8" key="3">
    <citation type="journal article" date="2019" name="Int. J. Syst. Evol. Microbiol.">
        <title>The Global Catalogue of Microorganisms (GCM) 10K type strain sequencing project: providing services to taxonomists for standard genome sequencing and annotation.</title>
        <authorList>
            <consortium name="The Broad Institute Genomics Platform"/>
            <consortium name="The Broad Institute Genome Sequencing Center for Infectious Disease"/>
            <person name="Wu L."/>
            <person name="Ma J."/>
        </authorList>
    </citation>
    <scope>NUCLEOTIDE SEQUENCE [LARGE SCALE GENOMIC DNA]</scope>
    <source>
        <strain evidence="8">KCTC 62575</strain>
    </source>
</reference>
<dbReference type="GO" id="GO:0005829">
    <property type="term" value="C:cytosol"/>
    <property type="evidence" value="ECO:0007669"/>
    <property type="project" value="TreeGrafter"/>
</dbReference>
<dbReference type="Proteomes" id="UP001595455">
    <property type="component" value="Unassembled WGS sequence"/>
</dbReference>
<dbReference type="Gene3D" id="1.10.10.60">
    <property type="entry name" value="Homeodomain-like"/>
    <property type="match status" value="1"/>
</dbReference>
<dbReference type="InterPro" id="IPR018060">
    <property type="entry name" value="HTH_AraC"/>
</dbReference>
<dbReference type="GO" id="GO:0003700">
    <property type="term" value="F:DNA-binding transcription factor activity"/>
    <property type="evidence" value="ECO:0007669"/>
    <property type="project" value="InterPro"/>
</dbReference>
<reference evidence="5" key="4">
    <citation type="submission" date="2024-09" db="EMBL/GenBank/DDBJ databases">
        <authorList>
            <person name="Sun Q."/>
            <person name="Mori K."/>
        </authorList>
    </citation>
    <scope>NUCLEOTIDE SEQUENCE</scope>
    <source>
        <strain evidence="5">KCTC 62575</strain>
    </source>
</reference>
<dbReference type="SMART" id="SM00342">
    <property type="entry name" value="HTH_ARAC"/>
    <property type="match status" value="1"/>
</dbReference>
<evidence type="ECO:0000259" key="4">
    <source>
        <dbReference type="PROSITE" id="PS01124"/>
    </source>
</evidence>
<protein>
    <submittedName>
        <fullName evidence="6">AraC family transcriptional regulator</fullName>
    </submittedName>
    <submittedName>
        <fullName evidence="5">Helix-turn-helix domain-containing protein</fullName>
    </submittedName>
</protein>
<evidence type="ECO:0000256" key="3">
    <source>
        <dbReference type="ARBA" id="ARBA00023163"/>
    </source>
</evidence>
<evidence type="ECO:0000313" key="8">
    <source>
        <dbReference type="Proteomes" id="UP001595455"/>
    </source>
</evidence>
<dbReference type="EMBL" id="JBHRSF010000157">
    <property type="protein sequence ID" value="MFC2997817.1"/>
    <property type="molecule type" value="Genomic_DNA"/>
</dbReference>
<evidence type="ECO:0000256" key="2">
    <source>
        <dbReference type="ARBA" id="ARBA00023125"/>
    </source>
</evidence>
<evidence type="ECO:0000313" key="7">
    <source>
        <dbReference type="Proteomes" id="UP000240957"/>
    </source>
</evidence>
<dbReference type="GO" id="GO:0000976">
    <property type="term" value="F:transcription cis-regulatory region binding"/>
    <property type="evidence" value="ECO:0007669"/>
    <property type="project" value="TreeGrafter"/>
</dbReference>
<evidence type="ECO:0000313" key="6">
    <source>
        <dbReference type="EMBL" id="RFC84127.1"/>
    </source>
</evidence>
<organism evidence="6 7">
    <name type="scientific">Acinetobacter sichuanensis</name>
    <dbReference type="NCBI Taxonomy" id="2136183"/>
    <lineage>
        <taxon>Bacteria</taxon>
        <taxon>Pseudomonadati</taxon>
        <taxon>Pseudomonadota</taxon>
        <taxon>Gammaproteobacteria</taxon>
        <taxon>Moraxellales</taxon>
        <taxon>Moraxellaceae</taxon>
        <taxon>Acinetobacter</taxon>
    </lineage>
</organism>
<dbReference type="Pfam" id="PF12625">
    <property type="entry name" value="Arabinose_bd"/>
    <property type="match status" value="1"/>
</dbReference>
<feature type="domain" description="HTH araC/xylS-type" evidence="4">
    <location>
        <begin position="243"/>
        <end position="340"/>
    </location>
</feature>
<comment type="caution">
    <text evidence="6">The sequence shown here is derived from an EMBL/GenBank/DDBJ whole genome shotgun (WGS) entry which is preliminary data.</text>
</comment>
<dbReference type="EMBL" id="PYIX02000009">
    <property type="protein sequence ID" value="RFC84127.1"/>
    <property type="molecule type" value="Genomic_DNA"/>
</dbReference>
<gene>
    <name evidence="5" type="ORF">ACFODO_21705</name>
    <name evidence="6" type="ORF">C9E89_007950</name>
</gene>
<dbReference type="PANTHER" id="PTHR47894">
    <property type="entry name" value="HTH-TYPE TRANSCRIPTIONAL REGULATOR GADX"/>
    <property type="match status" value="1"/>
</dbReference>
<name>A0A371YRL8_9GAMM</name>
<evidence type="ECO:0000313" key="5">
    <source>
        <dbReference type="EMBL" id="MFC2997817.1"/>
    </source>
</evidence>
<keyword evidence="8" id="KW-1185">Reference proteome</keyword>